<gene>
    <name evidence="1" type="ORF">MENT_LOCUS2468</name>
</gene>
<comment type="caution">
    <text evidence="1">The sequence shown here is derived from an EMBL/GenBank/DDBJ whole genome shotgun (WGS) entry which is preliminary data.</text>
</comment>
<organism evidence="1 2">
    <name type="scientific">Meloidogyne enterolobii</name>
    <name type="common">Root-knot nematode worm</name>
    <name type="synonym">Meloidogyne mayaguensis</name>
    <dbReference type="NCBI Taxonomy" id="390850"/>
    <lineage>
        <taxon>Eukaryota</taxon>
        <taxon>Metazoa</taxon>
        <taxon>Ecdysozoa</taxon>
        <taxon>Nematoda</taxon>
        <taxon>Chromadorea</taxon>
        <taxon>Rhabditida</taxon>
        <taxon>Tylenchina</taxon>
        <taxon>Tylenchomorpha</taxon>
        <taxon>Tylenchoidea</taxon>
        <taxon>Meloidogynidae</taxon>
        <taxon>Meloidogyninae</taxon>
        <taxon>Meloidogyne</taxon>
    </lineage>
</organism>
<sequence length="52" mass="6052">MGRPFNFLISLNEGNRFKKDYITTILCLILHGIRTYGACDPSVFKKRLLYIT</sequence>
<dbReference type="AlphaFoldDB" id="A0A6V7TNH4"/>
<accession>A0A6V7TNH4</accession>
<protein>
    <submittedName>
        <fullName evidence="1">Uncharacterized protein</fullName>
    </submittedName>
</protein>
<dbReference type="EMBL" id="CAJEWN010000007">
    <property type="protein sequence ID" value="CAD2128984.1"/>
    <property type="molecule type" value="Genomic_DNA"/>
</dbReference>
<reference evidence="1 2" key="1">
    <citation type="submission" date="2020-08" db="EMBL/GenBank/DDBJ databases">
        <authorList>
            <person name="Koutsovoulos G."/>
            <person name="Danchin GJ E."/>
        </authorList>
    </citation>
    <scope>NUCLEOTIDE SEQUENCE [LARGE SCALE GENOMIC DNA]</scope>
</reference>
<evidence type="ECO:0000313" key="1">
    <source>
        <dbReference type="EMBL" id="CAD2128984.1"/>
    </source>
</evidence>
<proteinExistence type="predicted"/>
<dbReference type="Proteomes" id="UP000580250">
    <property type="component" value="Unassembled WGS sequence"/>
</dbReference>
<name>A0A6V7TNH4_MELEN</name>
<evidence type="ECO:0000313" key="2">
    <source>
        <dbReference type="Proteomes" id="UP000580250"/>
    </source>
</evidence>